<feature type="domain" description="RlmI-like PUA" evidence="9">
    <location>
        <begin position="9"/>
        <end position="74"/>
    </location>
</feature>
<comment type="caution">
    <text evidence="10">The sequence shown here is derived from an EMBL/GenBank/DDBJ whole genome shotgun (WGS) entry which is preliminary data.</text>
</comment>
<keyword evidence="6" id="KW-0949">S-adenosyl-L-methionine</keyword>
<keyword evidence="5 10" id="KW-0808">Transferase</keyword>
<dbReference type="Gene3D" id="3.30.750.80">
    <property type="entry name" value="RNA methyltransferase domain (HRMD) like"/>
    <property type="match status" value="1"/>
</dbReference>
<dbReference type="CDD" id="cd02440">
    <property type="entry name" value="AdoMet_MTases"/>
    <property type="match status" value="1"/>
</dbReference>
<accession>A0A3M0A6I7</accession>
<dbReference type="RefSeq" id="WP_121876893.1">
    <property type="nucleotide sequence ID" value="NZ_REFJ01000003.1"/>
</dbReference>
<evidence type="ECO:0000256" key="2">
    <source>
        <dbReference type="ARBA" id="ARBA00022490"/>
    </source>
</evidence>
<evidence type="ECO:0000256" key="4">
    <source>
        <dbReference type="ARBA" id="ARBA00022603"/>
    </source>
</evidence>
<evidence type="ECO:0000313" key="11">
    <source>
        <dbReference type="Proteomes" id="UP000267187"/>
    </source>
</evidence>
<dbReference type="PANTHER" id="PTHR42873">
    <property type="entry name" value="RIBOSOMAL RNA LARGE SUBUNIT METHYLTRANSFERASE"/>
    <property type="match status" value="1"/>
</dbReference>
<sequence>MSDSLNTLFLKRGAEKRIRGGHLWLYSNEVDKQRSSLKTFGLGEQVLVKAHDDKRLGLAVMSPNNLICGRFLSRTKTSEFSKGDLKKRIRQALSLREMTYSQPYYRLVHGDADWLPGLVIDRFDDVFSVQLNSVFMDQFGPTVVNVINEVFEPKAIVYRNDSIARSDEGLEPNVEVILGELPEEVILIENDTRFRVPIMDGQKTGWFFDHRENRARLNGMLKGKRVLDVFSYVGGWGVQAARHGASEVVCVDASAFACEEVLANAERNGVAEQVSAITGNAFEVMKQLVDQGEHFDVVIVDPPALIKRRKDLKQGEQAYHRLNQLAIRLLGSEGTLVSASCSMHLGRERLGEVVRVASRHVDRQAQIFFDGRQGFDHPVHPAIPETDYLKAIFCRVVRELS</sequence>
<dbReference type="InterPro" id="IPR029063">
    <property type="entry name" value="SAM-dependent_MTases_sf"/>
</dbReference>
<keyword evidence="11" id="KW-1185">Reference proteome</keyword>
<reference evidence="10 11" key="1">
    <citation type="submission" date="2018-10" db="EMBL/GenBank/DDBJ databases">
        <title>Genomic Encyclopedia of Type Strains, Phase IV (KMG-IV): sequencing the most valuable type-strain genomes for metagenomic binning, comparative biology and taxonomic classification.</title>
        <authorList>
            <person name="Goeker M."/>
        </authorList>
    </citation>
    <scope>NUCLEOTIDE SEQUENCE [LARGE SCALE GENOMIC DNA]</scope>
    <source>
        <strain evidence="10 11">DSM 25080</strain>
    </source>
</reference>
<dbReference type="GO" id="GO:0006364">
    <property type="term" value="P:rRNA processing"/>
    <property type="evidence" value="ECO:0007669"/>
    <property type="project" value="UniProtKB-KW"/>
</dbReference>
<evidence type="ECO:0000256" key="7">
    <source>
        <dbReference type="ARBA" id="ARBA00038091"/>
    </source>
</evidence>
<dbReference type="Gene3D" id="2.30.130.10">
    <property type="entry name" value="PUA domain"/>
    <property type="match status" value="1"/>
</dbReference>
<dbReference type="EMBL" id="REFJ01000003">
    <property type="protein sequence ID" value="RMA80216.1"/>
    <property type="molecule type" value="Genomic_DNA"/>
</dbReference>
<organism evidence="10 11">
    <name type="scientific">Umboniibacter marinipuniceus</name>
    <dbReference type="NCBI Taxonomy" id="569599"/>
    <lineage>
        <taxon>Bacteria</taxon>
        <taxon>Pseudomonadati</taxon>
        <taxon>Pseudomonadota</taxon>
        <taxon>Gammaproteobacteria</taxon>
        <taxon>Cellvibrionales</taxon>
        <taxon>Cellvibrionaceae</taxon>
        <taxon>Umboniibacter</taxon>
    </lineage>
</organism>
<dbReference type="InterPro" id="IPR036974">
    <property type="entry name" value="PUA_sf"/>
</dbReference>
<dbReference type="Proteomes" id="UP000267187">
    <property type="component" value="Unassembled WGS sequence"/>
</dbReference>
<dbReference type="Gene3D" id="3.40.50.150">
    <property type="entry name" value="Vaccinia Virus protein VP39"/>
    <property type="match status" value="1"/>
</dbReference>
<comment type="subcellular location">
    <subcellularLocation>
        <location evidence="1">Cytoplasm</location>
    </subcellularLocation>
</comment>
<keyword evidence="3" id="KW-0698">rRNA processing</keyword>
<dbReference type="GO" id="GO:0032259">
    <property type="term" value="P:methylation"/>
    <property type="evidence" value="ECO:0007669"/>
    <property type="project" value="UniProtKB-KW"/>
</dbReference>
<dbReference type="OrthoDB" id="9805492at2"/>
<dbReference type="GO" id="GO:0005737">
    <property type="term" value="C:cytoplasm"/>
    <property type="evidence" value="ECO:0007669"/>
    <property type="project" value="UniProtKB-SubCell"/>
</dbReference>
<dbReference type="GO" id="GO:0008168">
    <property type="term" value="F:methyltransferase activity"/>
    <property type="evidence" value="ECO:0007669"/>
    <property type="project" value="UniProtKB-KW"/>
</dbReference>
<evidence type="ECO:0000313" key="10">
    <source>
        <dbReference type="EMBL" id="RMA80216.1"/>
    </source>
</evidence>
<dbReference type="CDD" id="cd21153">
    <property type="entry name" value="PUA_RlmI"/>
    <property type="match status" value="1"/>
</dbReference>
<protein>
    <submittedName>
        <fullName evidence="10">SAM-dependent methyltransferase</fullName>
    </submittedName>
</protein>
<evidence type="ECO:0000256" key="6">
    <source>
        <dbReference type="ARBA" id="ARBA00022691"/>
    </source>
</evidence>
<dbReference type="SUPFAM" id="SSF53335">
    <property type="entry name" value="S-adenosyl-L-methionine-dependent methyltransferases"/>
    <property type="match status" value="1"/>
</dbReference>
<evidence type="ECO:0000256" key="5">
    <source>
        <dbReference type="ARBA" id="ARBA00022679"/>
    </source>
</evidence>
<evidence type="ECO:0000256" key="1">
    <source>
        <dbReference type="ARBA" id="ARBA00004496"/>
    </source>
</evidence>
<name>A0A3M0A6I7_9GAMM</name>
<keyword evidence="2" id="KW-0963">Cytoplasm</keyword>
<dbReference type="InterPro" id="IPR019614">
    <property type="entry name" value="SAM-dep_methyl-trfase"/>
</dbReference>
<feature type="domain" description="S-adenosylmethionine-dependent methyltransferase" evidence="8">
    <location>
        <begin position="174"/>
        <end position="350"/>
    </location>
</feature>
<evidence type="ECO:0000259" key="8">
    <source>
        <dbReference type="Pfam" id="PF10672"/>
    </source>
</evidence>
<dbReference type="Pfam" id="PF10672">
    <property type="entry name" value="Methyltrans_SAM"/>
    <property type="match status" value="1"/>
</dbReference>
<gene>
    <name evidence="10" type="ORF">DFR27_1579</name>
</gene>
<dbReference type="AlphaFoldDB" id="A0A3M0A6I7"/>
<dbReference type="InterPro" id="IPR041532">
    <property type="entry name" value="RlmI-like_PUA"/>
</dbReference>
<dbReference type="InterPro" id="IPR015947">
    <property type="entry name" value="PUA-like_sf"/>
</dbReference>
<dbReference type="PROSITE" id="PS50890">
    <property type="entry name" value="PUA"/>
    <property type="match status" value="1"/>
</dbReference>
<dbReference type="SUPFAM" id="SSF88697">
    <property type="entry name" value="PUA domain-like"/>
    <property type="match status" value="1"/>
</dbReference>
<proteinExistence type="inferred from homology"/>
<dbReference type="PANTHER" id="PTHR42873:SF1">
    <property type="entry name" value="S-ADENOSYLMETHIONINE-DEPENDENT METHYLTRANSFERASE DOMAIN-CONTAINING PROTEIN"/>
    <property type="match status" value="1"/>
</dbReference>
<comment type="similarity">
    <text evidence="7">Belongs to the methyltransferase superfamily. RlmI family.</text>
</comment>
<dbReference type="GO" id="GO:0003723">
    <property type="term" value="F:RNA binding"/>
    <property type="evidence" value="ECO:0007669"/>
    <property type="project" value="InterPro"/>
</dbReference>
<keyword evidence="4 10" id="KW-0489">Methyltransferase</keyword>
<evidence type="ECO:0000259" key="9">
    <source>
        <dbReference type="Pfam" id="PF17785"/>
    </source>
</evidence>
<dbReference type="CDD" id="cd11572">
    <property type="entry name" value="RlmI_M_like"/>
    <property type="match status" value="1"/>
</dbReference>
<evidence type="ECO:0000256" key="3">
    <source>
        <dbReference type="ARBA" id="ARBA00022552"/>
    </source>
</evidence>
<dbReference type="Pfam" id="PF17785">
    <property type="entry name" value="PUA_3"/>
    <property type="match status" value="1"/>
</dbReference>